<reference evidence="2 3" key="1">
    <citation type="submission" date="2017-10" db="EMBL/GenBank/DDBJ databases">
        <title>Comparative genomics between pathogenic Norcardia.</title>
        <authorList>
            <person name="Zeng L."/>
        </authorList>
    </citation>
    <scope>NUCLEOTIDE SEQUENCE [LARGE SCALE GENOMIC DNA]</scope>
    <source>
        <strain evidence="2 3">NC_YFY_NT001</strain>
    </source>
</reference>
<dbReference type="EMBL" id="CP023778">
    <property type="protein sequence ID" value="ATL70783.1"/>
    <property type="molecule type" value="Genomic_DNA"/>
</dbReference>
<dbReference type="AlphaFoldDB" id="A0A291RTF0"/>
<evidence type="ECO:0000313" key="2">
    <source>
        <dbReference type="EMBL" id="ATL70783.1"/>
    </source>
</evidence>
<sequence length="228" mass="24604">MRGVIYRAPLGSKLPTDAVTALAAAYKDLGGISDAGIVNAQSRDVKKIKDFAGDTIATPQSDYSETLEVEFVEATNLEVLKTVFGDTNVTFQAATSTKGAEITVDHNSDTLPKNVYVVETIQGAGVKRMIAAIAQPTKVGDVSQVNTDIVKYKVTFECFKFLDGDKAFNIREFINDGKPTGDKPVENKPTDNKPVDNKPVENKPVDDKPVENKPADNKPVDSKPDSQA</sequence>
<dbReference type="InterPro" id="IPR058154">
    <property type="entry name" value="Bxb1_TTP-like"/>
</dbReference>
<organism evidence="2 3">
    <name type="scientific">Nocardia terpenica</name>
    <dbReference type="NCBI Taxonomy" id="455432"/>
    <lineage>
        <taxon>Bacteria</taxon>
        <taxon>Bacillati</taxon>
        <taxon>Actinomycetota</taxon>
        <taxon>Actinomycetes</taxon>
        <taxon>Mycobacteriales</taxon>
        <taxon>Nocardiaceae</taxon>
        <taxon>Nocardia</taxon>
    </lineage>
</organism>
<gene>
    <name evidence="2" type="ORF">CRH09_35975</name>
</gene>
<dbReference type="Pfam" id="PF25681">
    <property type="entry name" value="Phage_TTP_17"/>
    <property type="match status" value="1"/>
</dbReference>
<evidence type="ECO:0000313" key="3">
    <source>
        <dbReference type="Proteomes" id="UP000221961"/>
    </source>
</evidence>
<proteinExistence type="predicted"/>
<dbReference type="Proteomes" id="UP000221961">
    <property type="component" value="Chromosome"/>
</dbReference>
<evidence type="ECO:0008006" key="4">
    <source>
        <dbReference type="Google" id="ProtNLM"/>
    </source>
</evidence>
<name>A0A291RTF0_9NOCA</name>
<evidence type="ECO:0000256" key="1">
    <source>
        <dbReference type="SAM" id="MobiDB-lite"/>
    </source>
</evidence>
<dbReference type="KEGG" id="ntp:CRH09_35975"/>
<protein>
    <recommendedName>
        <fullName evidence="4">Phage tail protein</fullName>
    </recommendedName>
</protein>
<feature type="region of interest" description="Disordered" evidence="1">
    <location>
        <begin position="175"/>
        <end position="228"/>
    </location>
</feature>
<accession>A0A291RTF0</accession>